<proteinExistence type="inferred from homology"/>
<keyword evidence="4" id="KW-0375">Hydrogen ion transport</keyword>
<gene>
    <name evidence="4 6" type="primary">atpD</name>
    <name evidence="6" type="ORF">SPIRO4BDMA_40178</name>
</gene>
<dbReference type="EMBL" id="FWDO01000004">
    <property type="protein sequence ID" value="SLM17609.1"/>
    <property type="molecule type" value="Genomic_DNA"/>
</dbReference>
<evidence type="ECO:0000256" key="3">
    <source>
        <dbReference type="ARBA" id="ARBA00023065"/>
    </source>
</evidence>
<evidence type="ECO:0000256" key="5">
    <source>
        <dbReference type="SAM" id="Coils"/>
    </source>
</evidence>
<comment type="similarity">
    <text evidence="1 4">Belongs to the V-ATPase D subunit family.</text>
</comment>
<name>A0A3P3XNK2_9SPIR</name>
<dbReference type="PANTHER" id="PTHR11671">
    <property type="entry name" value="V-TYPE ATP SYNTHASE SUBUNIT D"/>
    <property type="match status" value="1"/>
</dbReference>
<organism evidence="6">
    <name type="scientific">uncultured spirochete</name>
    <dbReference type="NCBI Taxonomy" id="156406"/>
    <lineage>
        <taxon>Bacteria</taxon>
        <taxon>Pseudomonadati</taxon>
        <taxon>Spirochaetota</taxon>
        <taxon>Spirochaetia</taxon>
        <taxon>Spirochaetales</taxon>
        <taxon>environmental samples</taxon>
    </lineage>
</organism>
<evidence type="ECO:0000313" key="6">
    <source>
        <dbReference type="EMBL" id="SLM17609.1"/>
    </source>
</evidence>
<dbReference type="NCBIfam" id="TIGR00309">
    <property type="entry name" value="V_ATPase_subD"/>
    <property type="match status" value="1"/>
</dbReference>
<keyword evidence="2 4" id="KW-0813">Transport</keyword>
<dbReference type="AlphaFoldDB" id="A0A3P3XNK2"/>
<feature type="coiled-coil region" evidence="5">
    <location>
        <begin position="41"/>
        <end position="68"/>
    </location>
</feature>
<sequence length="208" mass="23825">MAEPMPAPTKTNLIKEKRNLQLALQGYDLLEKKREILVIELMKRMDALELLEQEIAKMTDDAYAALRKMLLSVGRERALSISSLPVRDITLSASYINVSGMHLPTLDVRASAPVLHYSFMNSFAVCDETVIEFTELLDKLSTAAGMRSIVWRLAREVRKTQRRVNALDKMVIPRSREIVKFIDSSLDERERESLFAVKMLKQRLSEQD</sequence>
<evidence type="ECO:0000256" key="2">
    <source>
        <dbReference type="ARBA" id="ARBA00022448"/>
    </source>
</evidence>
<dbReference type="HAMAP" id="MF_00271">
    <property type="entry name" value="ATP_synth_D_arch"/>
    <property type="match status" value="1"/>
</dbReference>
<dbReference type="InterPro" id="IPR002699">
    <property type="entry name" value="V_ATPase_D"/>
</dbReference>
<protein>
    <recommendedName>
        <fullName evidence="4">V-type ATP synthase subunit D</fullName>
    </recommendedName>
    <alternativeName>
        <fullName evidence="4">V-ATPase subunit D</fullName>
    </alternativeName>
</protein>
<evidence type="ECO:0000256" key="1">
    <source>
        <dbReference type="ARBA" id="ARBA00005850"/>
    </source>
</evidence>
<evidence type="ECO:0000256" key="4">
    <source>
        <dbReference type="HAMAP-Rule" id="MF_00271"/>
    </source>
</evidence>
<reference evidence="6" key="1">
    <citation type="submission" date="2017-02" db="EMBL/GenBank/DDBJ databases">
        <authorList>
            <person name="Regsiter A."/>
            <person name="William W."/>
        </authorList>
    </citation>
    <scope>NUCLEOTIDE SEQUENCE</scope>
    <source>
        <strain evidence="6">BdmA 4</strain>
    </source>
</reference>
<keyword evidence="5" id="KW-0175">Coiled coil</keyword>
<dbReference type="GO" id="GO:0046961">
    <property type="term" value="F:proton-transporting ATPase activity, rotational mechanism"/>
    <property type="evidence" value="ECO:0007669"/>
    <property type="project" value="InterPro"/>
</dbReference>
<accession>A0A3P3XNK2</accession>
<dbReference type="Gene3D" id="1.10.287.3240">
    <property type="match status" value="1"/>
</dbReference>
<keyword evidence="3 4" id="KW-0406">Ion transport</keyword>
<dbReference type="GO" id="GO:0046933">
    <property type="term" value="F:proton-transporting ATP synthase activity, rotational mechanism"/>
    <property type="evidence" value="ECO:0007669"/>
    <property type="project" value="UniProtKB-UniRule"/>
</dbReference>
<comment type="function">
    <text evidence="4">Produces ATP from ADP in the presence of a proton gradient across the membrane.</text>
</comment>
<keyword evidence="4" id="KW-0066">ATP synthesis</keyword>
<dbReference type="GO" id="GO:0005524">
    <property type="term" value="F:ATP binding"/>
    <property type="evidence" value="ECO:0007669"/>
    <property type="project" value="UniProtKB-UniRule"/>
</dbReference>
<dbReference type="GO" id="GO:0042777">
    <property type="term" value="P:proton motive force-driven plasma membrane ATP synthesis"/>
    <property type="evidence" value="ECO:0007669"/>
    <property type="project" value="UniProtKB-UniRule"/>
</dbReference>
<dbReference type="Pfam" id="PF01813">
    <property type="entry name" value="ATP-synt_D"/>
    <property type="match status" value="1"/>
</dbReference>